<sequence>MKLNKKKWLLVFKILFPVSILFLIVIESENMVKSIDFNLLKSHFIELTPLKLIFIIIVGLVAMAPTLFYDVILCKILNLKIKVQKLFSLAWIINSFSNFLGFGGAIGLSLRTYFFKNYVKEKSLIIKNIAKVSVFYLSGTSIFCLITAVGIIKPTFLTKMKWLKIAVWFLAMYIPFILLSLKLKNRNNRRFSFRQSKIFSLIIVSVFEKIGSLLLIFVIARLLSIHIQLIQLFPIYSIATCAGFLSMIPGGIGSFDFILLMGFHYHHIPSETALLVLLLFRICYYFIPFIIGCGLFGTRILNHFIHYLVKGKNQKTEPQSVNS</sequence>
<keyword evidence="6" id="KW-0808">Transferase</keyword>
<feature type="transmembrane region" description="Helical" evidence="6">
    <location>
        <begin position="235"/>
        <end position="261"/>
    </location>
</feature>
<keyword evidence="5 6" id="KW-0472">Membrane</keyword>
<comment type="caution">
    <text evidence="7">The sequence shown here is derived from an EMBL/GenBank/DDBJ whole genome shotgun (WGS) entry which is preliminary data.</text>
</comment>
<comment type="catalytic activity">
    <reaction evidence="6">
        <text>L-lysyl-tRNA(Lys) + a 1,2-diacyl-sn-glycero-3-phospho-(1'-sn-glycerol) = a 1,2-diacyl-sn-glycero-3-phospho-1'-(3'-O-L-lysyl)-sn-glycerol + tRNA(Lys)</text>
        <dbReference type="Rhea" id="RHEA:10668"/>
        <dbReference type="Rhea" id="RHEA-COMP:9696"/>
        <dbReference type="Rhea" id="RHEA-COMP:9697"/>
        <dbReference type="ChEBI" id="CHEBI:64716"/>
        <dbReference type="ChEBI" id="CHEBI:75792"/>
        <dbReference type="ChEBI" id="CHEBI:78442"/>
        <dbReference type="ChEBI" id="CHEBI:78529"/>
        <dbReference type="EC" id="2.3.2.3"/>
    </reaction>
</comment>
<evidence type="ECO:0000256" key="3">
    <source>
        <dbReference type="ARBA" id="ARBA00022692"/>
    </source>
</evidence>
<comment type="function">
    <text evidence="6">Catalyzes the transfer of a lysyl group from L-lysyl-tRNA(Lys) to membrane-bound phosphatidylglycerol (PG), which produces lysylphosphatidylglycerol (LPG), a major component of the bacterial membrane with a positive net charge. LPG synthesis contributes to bacterial virulence as it is involved in the resistance mechanism against cationic antimicrobial peptides (CAMP) produces by the host's immune system (defensins, cathelicidins) and by the competing microorganisms.</text>
</comment>
<dbReference type="RefSeq" id="WP_280615534.1">
    <property type="nucleotide sequence ID" value="NZ_JAROYP010000001.1"/>
</dbReference>
<evidence type="ECO:0000313" key="7">
    <source>
        <dbReference type="EMBL" id="MDH5159671.1"/>
    </source>
</evidence>
<dbReference type="Pfam" id="PF03706">
    <property type="entry name" value="LPG_synthase_TM"/>
    <property type="match status" value="1"/>
</dbReference>
<protein>
    <recommendedName>
        <fullName evidence="6">Phosphatidylglycerol lysyltransferase</fullName>
        <ecNumber evidence="6">2.3.2.3</ecNumber>
    </recommendedName>
    <alternativeName>
        <fullName evidence="6">Lysylphosphatidylglycerol synthase</fullName>
    </alternativeName>
</protein>
<accession>A0AAW6SLQ8</accession>
<organism evidence="7 8">
    <name type="scientific">Heyndrickxia oleronia</name>
    <dbReference type="NCBI Taxonomy" id="38875"/>
    <lineage>
        <taxon>Bacteria</taxon>
        <taxon>Bacillati</taxon>
        <taxon>Bacillota</taxon>
        <taxon>Bacilli</taxon>
        <taxon>Bacillales</taxon>
        <taxon>Bacillaceae</taxon>
        <taxon>Heyndrickxia</taxon>
    </lineage>
</organism>
<dbReference type="GO" id="GO:0005886">
    <property type="term" value="C:plasma membrane"/>
    <property type="evidence" value="ECO:0007669"/>
    <property type="project" value="UniProtKB-SubCell"/>
</dbReference>
<dbReference type="Proteomes" id="UP001159179">
    <property type="component" value="Unassembled WGS sequence"/>
</dbReference>
<gene>
    <name evidence="6" type="primary">mprF</name>
    <name evidence="7" type="ORF">P5X88_01910</name>
</gene>
<comment type="subcellular location">
    <subcellularLocation>
        <location evidence="1 6">Cell membrane</location>
        <topology evidence="1 6">Multi-pass membrane protein</topology>
    </subcellularLocation>
</comment>
<proteinExistence type="inferred from homology"/>
<evidence type="ECO:0000256" key="4">
    <source>
        <dbReference type="ARBA" id="ARBA00022989"/>
    </source>
</evidence>
<dbReference type="GO" id="GO:0006629">
    <property type="term" value="P:lipid metabolic process"/>
    <property type="evidence" value="ECO:0007669"/>
    <property type="project" value="UniProtKB-KW"/>
</dbReference>
<feature type="transmembrane region" description="Helical" evidence="6">
    <location>
        <begin position="52"/>
        <end position="74"/>
    </location>
</feature>
<keyword evidence="2" id="KW-1003">Cell membrane</keyword>
<name>A0AAW6SLQ8_9BACI</name>
<dbReference type="InterPro" id="IPR022791">
    <property type="entry name" value="L-PG_synthase/AglD"/>
</dbReference>
<feature type="transmembrane region" description="Helical" evidence="6">
    <location>
        <begin position="86"/>
        <end position="114"/>
    </location>
</feature>
<evidence type="ECO:0000256" key="1">
    <source>
        <dbReference type="ARBA" id="ARBA00004651"/>
    </source>
</evidence>
<evidence type="ECO:0000256" key="2">
    <source>
        <dbReference type="ARBA" id="ARBA00022475"/>
    </source>
</evidence>
<dbReference type="EMBL" id="JAROYP010000001">
    <property type="protein sequence ID" value="MDH5159671.1"/>
    <property type="molecule type" value="Genomic_DNA"/>
</dbReference>
<keyword evidence="4 6" id="KW-1133">Transmembrane helix</keyword>
<keyword evidence="3 6" id="KW-0812">Transmembrane</keyword>
<reference evidence="7" key="1">
    <citation type="submission" date="2023-03" db="EMBL/GenBank/DDBJ databases">
        <title>Bacterial isolates from washroom surfaces on a university campus.</title>
        <authorList>
            <person name="Holman D.B."/>
            <person name="Gzyl K.E."/>
            <person name="Taheri A.E."/>
        </authorList>
    </citation>
    <scope>NUCLEOTIDE SEQUENCE</scope>
    <source>
        <strain evidence="7">RD03</strain>
    </source>
</reference>
<dbReference type="GO" id="GO:0046677">
    <property type="term" value="P:response to antibiotic"/>
    <property type="evidence" value="ECO:0007669"/>
    <property type="project" value="UniProtKB-KW"/>
</dbReference>
<dbReference type="EC" id="2.3.2.3" evidence="6"/>
<dbReference type="GO" id="GO:0050071">
    <property type="term" value="F:phosphatidylglycerol lysyltransferase activity"/>
    <property type="evidence" value="ECO:0007669"/>
    <property type="project" value="UniProtKB-EC"/>
</dbReference>
<evidence type="ECO:0000256" key="6">
    <source>
        <dbReference type="RuleBase" id="RU363042"/>
    </source>
</evidence>
<evidence type="ECO:0000256" key="5">
    <source>
        <dbReference type="ARBA" id="ARBA00023136"/>
    </source>
</evidence>
<feature type="transmembrane region" description="Helical" evidence="6">
    <location>
        <begin position="165"/>
        <end position="183"/>
    </location>
</feature>
<dbReference type="AlphaFoldDB" id="A0AAW6SLQ8"/>
<comment type="similarity">
    <text evidence="6">Belongs to the LPG synthase family.</text>
</comment>
<feature type="transmembrane region" description="Helical" evidence="6">
    <location>
        <begin position="273"/>
        <end position="296"/>
    </location>
</feature>
<feature type="transmembrane region" description="Helical" evidence="6">
    <location>
        <begin position="134"/>
        <end position="153"/>
    </location>
</feature>
<keyword evidence="6" id="KW-0443">Lipid metabolism</keyword>
<keyword evidence="6" id="KW-0046">Antibiotic resistance</keyword>
<evidence type="ECO:0000313" key="8">
    <source>
        <dbReference type="Proteomes" id="UP001159179"/>
    </source>
</evidence>
<feature type="transmembrane region" description="Helical" evidence="6">
    <location>
        <begin position="198"/>
        <end position="223"/>
    </location>
</feature>